<dbReference type="InterPro" id="IPR050587">
    <property type="entry name" value="GNT1/Glycosyltrans_8"/>
</dbReference>
<dbReference type="Proteomes" id="UP001479436">
    <property type="component" value="Unassembled WGS sequence"/>
</dbReference>
<comment type="caution">
    <text evidence="1">The sequence shown here is derived from an EMBL/GenBank/DDBJ whole genome shotgun (WGS) entry which is preliminary data.</text>
</comment>
<sequence>MTRELNKSQNLQRYLFPDQDFLNEIFRNSWIPLSHIYNALKPMKYCHSKTWVLEEIKNIHYILEKPWDVDLKEHEEPGPFDDLYKLWWDVYTESW</sequence>
<dbReference type="Pfam" id="PF01501">
    <property type="entry name" value="Glyco_transf_8"/>
    <property type="match status" value="1"/>
</dbReference>
<gene>
    <name evidence="1" type="ORF">K7432_016244</name>
</gene>
<name>A0ABR2VM52_9FUNG</name>
<dbReference type="InterPro" id="IPR029044">
    <property type="entry name" value="Nucleotide-diphossugar_trans"/>
</dbReference>
<reference evidence="1 2" key="1">
    <citation type="submission" date="2023-04" db="EMBL/GenBank/DDBJ databases">
        <title>Genome of Basidiobolus ranarum AG-B5.</title>
        <authorList>
            <person name="Stajich J.E."/>
            <person name="Carter-House D."/>
            <person name="Gryganskyi A."/>
        </authorList>
    </citation>
    <scope>NUCLEOTIDE SEQUENCE [LARGE SCALE GENOMIC DNA]</scope>
    <source>
        <strain evidence="1 2">AG-B5</strain>
    </source>
</reference>
<keyword evidence="2" id="KW-1185">Reference proteome</keyword>
<dbReference type="SUPFAM" id="SSF53448">
    <property type="entry name" value="Nucleotide-diphospho-sugar transferases"/>
    <property type="match status" value="1"/>
</dbReference>
<evidence type="ECO:0000313" key="2">
    <source>
        <dbReference type="Proteomes" id="UP001479436"/>
    </source>
</evidence>
<dbReference type="EMBL" id="JASJQH010009446">
    <property type="protein sequence ID" value="KAK9679539.1"/>
    <property type="molecule type" value="Genomic_DNA"/>
</dbReference>
<organism evidence="1 2">
    <name type="scientific">Basidiobolus ranarum</name>
    <dbReference type="NCBI Taxonomy" id="34480"/>
    <lineage>
        <taxon>Eukaryota</taxon>
        <taxon>Fungi</taxon>
        <taxon>Fungi incertae sedis</taxon>
        <taxon>Zoopagomycota</taxon>
        <taxon>Entomophthoromycotina</taxon>
        <taxon>Basidiobolomycetes</taxon>
        <taxon>Basidiobolales</taxon>
        <taxon>Basidiobolaceae</taxon>
        <taxon>Basidiobolus</taxon>
    </lineage>
</organism>
<dbReference type="PANTHER" id="PTHR11183">
    <property type="entry name" value="GLYCOGENIN SUBFAMILY MEMBER"/>
    <property type="match status" value="1"/>
</dbReference>
<accession>A0ABR2VM52</accession>
<dbReference type="InterPro" id="IPR002495">
    <property type="entry name" value="Glyco_trans_8"/>
</dbReference>
<protein>
    <submittedName>
        <fullName evidence="1">Uncharacterized protein</fullName>
    </submittedName>
</protein>
<dbReference type="Gene3D" id="3.90.550.10">
    <property type="entry name" value="Spore Coat Polysaccharide Biosynthesis Protein SpsA, Chain A"/>
    <property type="match status" value="1"/>
</dbReference>
<evidence type="ECO:0000313" key="1">
    <source>
        <dbReference type="EMBL" id="KAK9679539.1"/>
    </source>
</evidence>
<proteinExistence type="predicted"/>